<proteinExistence type="predicted"/>
<accession>A0ACB7RNP6</accession>
<sequence>MTTRCEYTLTGFGEYFERRRFVFPRAPSRFSGPDPPDDRHTLTKCPLFPPRAQVRLRAGQAPESAQCFAEPQWKHEPARAYVAGEEVAGPTTGKEAGRAGERCHQQEECRRYLAVNYRKHLLYVA</sequence>
<gene>
    <name evidence="1" type="ORF">HPB50_009516</name>
</gene>
<name>A0ACB7RNP6_HYAAI</name>
<reference evidence="1" key="1">
    <citation type="submission" date="2020-05" db="EMBL/GenBank/DDBJ databases">
        <title>Large-scale comparative analyses of tick genomes elucidate their genetic diversity and vector capacities.</title>
        <authorList>
            <person name="Jia N."/>
            <person name="Wang J."/>
            <person name="Shi W."/>
            <person name="Du L."/>
            <person name="Sun Y."/>
            <person name="Zhan W."/>
            <person name="Jiang J."/>
            <person name="Wang Q."/>
            <person name="Zhang B."/>
            <person name="Ji P."/>
            <person name="Sakyi L.B."/>
            <person name="Cui X."/>
            <person name="Yuan T."/>
            <person name="Jiang B."/>
            <person name="Yang W."/>
            <person name="Lam T.T.-Y."/>
            <person name="Chang Q."/>
            <person name="Ding S."/>
            <person name="Wang X."/>
            <person name="Zhu J."/>
            <person name="Ruan X."/>
            <person name="Zhao L."/>
            <person name="Wei J."/>
            <person name="Que T."/>
            <person name="Du C."/>
            <person name="Cheng J."/>
            <person name="Dai P."/>
            <person name="Han X."/>
            <person name="Huang E."/>
            <person name="Gao Y."/>
            <person name="Liu J."/>
            <person name="Shao H."/>
            <person name="Ye R."/>
            <person name="Li L."/>
            <person name="Wei W."/>
            <person name="Wang X."/>
            <person name="Wang C."/>
            <person name="Yang T."/>
            <person name="Huo Q."/>
            <person name="Li W."/>
            <person name="Guo W."/>
            <person name="Chen H."/>
            <person name="Zhou L."/>
            <person name="Ni X."/>
            <person name="Tian J."/>
            <person name="Zhou Y."/>
            <person name="Sheng Y."/>
            <person name="Liu T."/>
            <person name="Pan Y."/>
            <person name="Xia L."/>
            <person name="Li J."/>
            <person name="Zhao F."/>
            <person name="Cao W."/>
        </authorList>
    </citation>
    <scope>NUCLEOTIDE SEQUENCE</scope>
    <source>
        <strain evidence="1">Hyas-2018</strain>
    </source>
</reference>
<organism evidence="1 2">
    <name type="scientific">Hyalomma asiaticum</name>
    <name type="common">Tick</name>
    <dbReference type="NCBI Taxonomy" id="266040"/>
    <lineage>
        <taxon>Eukaryota</taxon>
        <taxon>Metazoa</taxon>
        <taxon>Ecdysozoa</taxon>
        <taxon>Arthropoda</taxon>
        <taxon>Chelicerata</taxon>
        <taxon>Arachnida</taxon>
        <taxon>Acari</taxon>
        <taxon>Parasitiformes</taxon>
        <taxon>Ixodida</taxon>
        <taxon>Ixodoidea</taxon>
        <taxon>Ixodidae</taxon>
        <taxon>Hyalomminae</taxon>
        <taxon>Hyalomma</taxon>
    </lineage>
</organism>
<keyword evidence="2" id="KW-1185">Reference proteome</keyword>
<evidence type="ECO:0000313" key="2">
    <source>
        <dbReference type="Proteomes" id="UP000821845"/>
    </source>
</evidence>
<evidence type="ECO:0000313" key="1">
    <source>
        <dbReference type="EMBL" id="KAH6922104.1"/>
    </source>
</evidence>
<dbReference type="EMBL" id="CM023489">
    <property type="protein sequence ID" value="KAH6922104.1"/>
    <property type="molecule type" value="Genomic_DNA"/>
</dbReference>
<dbReference type="Proteomes" id="UP000821845">
    <property type="component" value="Chromosome 9"/>
</dbReference>
<comment type="caution">
    <text evidence="1">The sequence shown here is derived from an EMBL/GenBank/DDBJ whole genome shotgun (WGS) entry which is preliminary data.</text>
</comment>
<protein>
    <submittedName>
        <fullName evidence="1">Uncharacterized protein</fullName>
    </submittedName>
</protein>